<proteinExistence type="predicted"/>
<sequence length="66" mass="7669">MKAKKRLPISQRCSSSFSFTSTFFFLNHNPSSFFFFFIQSFSHIPPPIPPRLLPILPPTISFQPQH</sequence>
<organism evidence="1 2">
    <name type="scientific">Meloidogyne enterolobii</name>
    <name type="common">Root-knot nematode worm</name>
    <name type="synonym">Meloidogyne mayaguensis</name>
    <dbReference type="NCBI Taxonomy" id="390850"/>
    <lineage>
        <taxon>Eukaryota</taxon>
        <taxon>Metazoa</taxon>
        <taxon>Ecdysozoa</taxon>
        <taxon>Nematoda</taxon>
        <taxon>Chromadorea</taxon>
        <taxon>Rhabditida</taxon>
        <taxon>Tylenchina</taxon>
        <taxon>Tylenchomorpha</taxon>
        <taxon>Tylenchoidea</taxon>
        <taxon>Meloidogynidae</taxon>
        <taxon>Meloidogyninae</taxon>
        <taxon>Meloidogyne</taxon>
    </lineage>
</organism>
<dbReference type="EMBL" id="CAVMJV010000014">
    <property type="protein sequence ID" value="CAK5051668.1"/>
    <property type="molecule type" value="Genomic_DNA"/>
</dbReference>
<accession>A0ACB0YLS3</accession>
<comment type="caution">
    <text evidence="1">The sequence shown here is derived from an EMBL/GenBank/DDBJ whole genome shotgun (WGS) entry which is preliminary data.</text>
</comment>
<evidence type="ECO:0000313" key="2">
    <source>
        <dbReference type="Proteomes" id="UP001497535"/>
    </source>
</evidence>
<name>A0ACB0YLS3_MELEN</name>
<gene>
    <name evidence="1" type="ORF">MENTE1834_LOCUS13671</name>
</gene>
<reference evidence="1" key="1">
    <citation type="submission" date="2023-11" db="EMBL/GenBank/DDBJ databases">
        <authorList>
            <person name="Poullet M."/>
        </authorList>
    </citation>
    <scope>NUCLEOTIDE SEQUENCE</scope>
    <source>
        <strain evidence="1">E1834</strain>
    </source>
</reference>
<protein>
    <submittedName>
        <fullName evidence="1">Uncharacterized protein</fullName>
    </submittedName>
</protein>
<keyword evidence="2" id="KW-1185">Reference proteome</keyword>
<evidence type="ECO:0000313" key="1">
    <source>
        <dbReference type="EMBL" id="CAK5051668.1"/>
    </source>
</evidence>
<dbReference type="Proteomes" id="UP001497535">
    <property type="component" value="Unassembled WGS sequence"/>
</dbReference>